<feature type="transmembrane region" description="Helical" evidence="8">
    <location>
        <begin position="7"/>
        <end position="27"/>
    </location>
</feature>
<accession>A0ABW5NTG4</accession>
<evidence type="ECO:0000256" key="7">
    <source>
        <dbReference type="ARBA" id="ARBA00023136"/>
    </source>
</evidence>
<feature type="transmembrane region" description="Helical" evidence="8">
    <location>
        <begin position="204"/>
        <end position="226"/>
    </location>
</feature>
<comment type="similarity">
    <text evidence="2">Belongs to the autoinducer-2 exporter (AI-2E) (TC 2.A.86) family.</text>
</comment>
<keyword evidence="4" id="KW-1003">Cell membrane</keyword>
<evidence type="ECO:0000256" key="4">
    <source>
        <dbReference type="ARBA" id="ARBA00022475"/>
    </source>
</evidence>
<dbReference type="EMBL" id="JBHUMD010000012">
    <property type="protein sequence ID" value="MFD2602134.1"/>
    <property type="molecule type" value="Genomic_DNA"/>
</dbReference>
<feature type="transmembrane region" description="Helical" evidence="8">
    <location>
        <begin position="33"/>
        <end position="51"/>
    </location>
</feature>
<keyword evidence="10" id="KW-1185">Reference proteome</keyword>
<keyword evidence="5 8" id="KW-0812">Transmembrane</keyword>
<proteinExistence type="inferred from homology"/>
<keyword evidence="6 8" id="KW-1133">Transmembrane helix</keyword>
<dbReference type="PANTHER" id="PTHR21716">
    <property type="entry name" value="TRANSMEMBRANE PROTEIN"/>
    <property type="match status" value="1"/>
</dbReference>
<comment type="subcellular location">
    <subcellularLocation>
        <location evidence="1">Cell membrane</location>
        <topology evidence="1">Multi-pass membrane protein</topology>
    </subcellularLocation>
</comment>
<evidence type="ECO:0000313" key="10">
    <source>
        <dbReference type="Proteomes" id="UP001597480"/>
    </source>
</evidence>
<evidence type="ECO:0000256" key="5">
    <source>
        <dbReference type="ARBA" id="ARBA00022692"/>
    </source>
</evidence>
<keyword evidence="7 8" id="KW-0472">Membrane</keyword>
<comment type="caution">
    <text evidence="9">The sequence shown here is derived from an EMBL/GenBank/DDBJ whole genome shotgun (WGS) entry which is preliminary data.</text>
</comment>
<dbReference type="InterPro" id="IPR002549">
    <property type="entry name" value="AI-2E-like"/>
</dbReference>
<evidence type="ECO:0000256" key="6">
    <source>
        <dbReference type="ARBA" id="ARBA00022989"/>
    </source>
</evidence>
<dbReference type="RefSeq" id="WP_379820624.1">
    <property type="nucleotide sequence ID" value="NZ_JBHUMD010000012.1"/>
</dbReference>
<feature type="transmembrane region" description="Helical" evidence="8">
    <location>
        <begin position="267"/>
        <end position="283"/>
    </location>
</feature>
<dbReference type="PANTHER" id="PTHR21716:SF53">
    <property type="entry name" value="PERMEASE PERM-RELATED"/>
    <property type="match status" value="1"/>
</dbReference>
<name>A0ABW5NTG4_9FLAO</name>
<evidence type="ECO:0000313" key="9">
    <source>
        <dbReference type="EMBL" id="MFD2602134.1"/>
    </source>
</evidence>
<gene>
    <name evidence="9" type="ORF">ACFSR3_08700</name>
</gene>
<feature type="transmembrane region" description="Helical" evidence="8">
    <location>
        <begin position="303"/>
        <end position="330"/>
    </location>
</feature>
<sequence>MRQELRFPFYAKFALVLFILIAITFILYVGQSVIMPLLMSLLFAILLRPVSNFFERKMRIPNIMAALITVILFVLVFAVLFYFISIQVLDMTEDWNKMKTNLHQHYINLQAYVKDTFGFSRKEQEELINKAADSSVESGKQMLGSTLSSFTDSVMNLVLIPVYIFLILLYRTHFIKFLCKLFDKKHHKTLEDIMGTIKVSVQSYIVGLMIEFVIVSVLTALGLMIIGVKYFILLGLITGLLNLIPYIGILIAGVLTIIASLTGTTDLSIIAGIIIVNVIVQLLDNNLLVPMIVSSKVEINAIASIIGIIVGGLLGGITGMFLAIPIMAILKVIFDRIDELKPWGYLLSNDLPKSFVFRKKKVAPVPEQES</sequence>
<evidence type="ECO:0000256" key="8">
    <source>
        <dbReference type="SAM" id="Phobius"/>
    </source>
</evidence>
<reference evidence="10" key="1">
    <citation type="journal article" date="2019" name="Int. J. Syst. Evol. Microbiol.">
        <title>The Global Catalogue of Microorganisms (GCM) 10K type strain sequencing project: providing services to taxonomists for standard genome sequencing and annotation.</title>
        <authorList>
            <consortium name="The Broad Institute Genomics Platform"/>
            <consortium name="The Broad Institute Genome Sequencing Center for Infectious Disease"/>
            <person name="Wu L."/>
            <person name="Ma J."/>
        </authorList>
    </citation>
    <scope>NUCLEOTIDE SEQUENCE [LARGE SCALE GENOMIC DNA]</scope>
    <source>
        <strain evidence="10">KCTC 42107</strain>
    </source>
</reference>
<evidence type="ECO:0000256" key="1">
    <source>
        <dbReference type="ARBA" id="ARBA00004651"/>
    </source>
</evidence>
<feature type="transmembrane region" description="Helical" evidence="8">
    <location>
        <begin position="153"/>
        <end position="170"/>
    </location>
</feature>
<evidence type="ECO:0000256" key="3">
    <source>
        <dbReference type="ARBA" id="ARBA00022448"/>
    </source>
</evidence>
<keyword evidence="3" id="KW-0813">Transport</keyword>
<feature type="transmembrane region" description="Helical" evidence="8">
    <location>
        <begin position="232"/>
        <end position="255"/>
    </location>
</feature>
<organism evidence="9 10">
    <name type="scientific">Flavobacterium suzhouense</name>
    <dbReference type="NCBI Taxonomy" id="1529638"/>
    <lineage>
        <taxon>Bacteria</taxon>
        <taxon>Pseudomonadati</taxon>
        <taxon>Bacteroidota</taxon>
        <taxon>Flavobacteriia</taxon>
        <taxon>Flavobacteriales</taxon>
        <taxon>Flavobacteriaceae</taxon>
        <taxon>Flavobacterium</taxon>
    </lineage>
</organism>
<dbReference type="Proteomes" id="UP001597480">
    <property type="component" value="Unassembled WGS sequence"/>
</dbReference>
<feature type="transmembrane region" description="Helical" evidence="8">
    <location>
        <begin position="63"/>
        <end position="84"/>
    </location>
</feature>
<protein>
    <submittedName>
        <fullName evidence="9">AI-2E family transporter</fullName>
    </submittedName>
</protein>
<dbReference type="Pfam" id="PF01594">
    <property type="entry name" value="AI-2E_transport"/>
    <property type="match status" value="1"/>
</dbReference>
<evidence type="ECO:0000256" key="2">
    <source>
        <dbReference type="ARBA" id="ARBA00009773"/>
    </source>
</evidence>